<organism evidence="5 6">
    <name type="scientific">Dyadobacter frigoris</name>
    <dbReference type="NCBI Taxonomy" id="2576211"/>
    <lineage>
        <taxon>Bacteria</taxon>
        <taxon>Pseudomonadati</taxon>
        <taxon>Bacteroidota</taxon>
        <taxon>Cytophagia</taxon>
        <taxon>Cytophagales</taxon>
        <taxon>Spirosomataceae</taxon>
        <taxon>Dyadobacter</taxon>
    </lineage>
</organism>
<comment type="caution">
    <text evidence="5">The sequence shown here is derived from an EMBL/GenBank/DDBJ whole genome shotgun (WGS) entry which is preliminary data.</text>
</comment>
<proteinExistence type="predicted"/>
<dbReference type="AlphaFoldDB" id="A0A4U6CR63"/>
<dbReference type="OrthoDB" id="952277at2"/>
<dbReference type="RefSeq" id="WP_137344071.1">
    <property type="nucleotide sequence ID" value="NZ_BSQH01000026.1"/>
</dbReference>
<keyword evidence="2" id="KW-0238">DNA-binding</keyword>
<dbReference type="PANTHER" id="PTHR43280:SF2">
    <property type="entry name" value="HTH-TYPE TRANSCRIPTIONAL REGULATOR EXSA"/>
    <property type="match status" value="1"/>
</dbReference>
<evidence type="ECO:0000313" key="6">
    <source>
        <dbReference type="Proteomes" id="UP000304900"/>
    </source>
</evidence>
<accession>A0A4U6CR63</accession>
<protein>
    <submittedName>
        <fullName evidence="5">Helix-turn-helix transcriptional regulator</fullName>
    </submittedName>
</protein>
<dbReference type="EMBL" id="SZVO01000023">
    <property type="protein sequence ID" value="TKT86646.1"/>
    <property type="molecule type" value="Genomic_DNA"/>
</dbReference>
<evidence type="ECO:0000313" key="5">
    <source>
        <dbReference type="EMBL" id="TKT86646.1"/>
    </source>
</evidence>
<dbReference type="InterPro" id="IPR009057">
    <property type="entry name" value="Homeodomain-like_sf"/>
</dbReference>
<keyword evidence="6" id="KW-1185">Reference proteome</keyword>
<dbReference type="InterPro" id="IPR018060">
    <property type="entry name" value="HTH_AraC"/>
</dbReference>
<dbReference type="SMART" id="SM00342">
    <property type="entry name" value="HTH_ARAC"/>
    <property type="match status" value="1"/>
</dbReference>
<reference evidence="5 6" key="1">
    <citation type="submission" date="2019-05" db="EMBL/GenBank/DDBJ databases">
        <title>Dyadobacter AR-3-8 sp. nov., isolated from arctic soil.</title>
        <authorList>
            <person name="Chaudhary D.K."/>
        </authorList>
    </citation>
    <scope>NUCLEOTIDE SEQUENCE [LARGE SCALE GENOMIC DNA]</scope>
    <source>
        <strain evidence="5 6">AR-3-8</strain>
    </source>
</reference>
<name>A0A4U6CR63_9BACT</name>
<evidence type="ECO:0000259" key="4">
    <source>
        <dbReference type="PROSITE" id="PS01124"/>
    </source>
</evidence>
<dbReference type="Proteomes" id="UP000304900">
    <property type="component" value="Unassembled WGS sequence"/>
</dbReference>
<evidence type="ECO:0000256" key="1">
    <source>
        <dbReference type="ARBA" id="ARBA00023015"/>
    </source>
</evidence>
<dbReference type="Pfam" id="PF12833">
    <property type="entry name" value="HTH_18"/>
    <property type="match status" value="1"/>
</dbReference>
<keyword evidence="3" id="KW-0804">Transcription</keyword>
<dbReference type="Gene3D" id="1.10.10.60">
    <property type="entry name" value="Homeodomain-like"/>
    <property type="match status" value="1"/>
</dbReference>
<evidence type="ECO:0000256" key="2">
    <source>
        <dbReference type="ARBA" id="ARBA00023125"/>
    </source>
</evidence>
<dbReference type="PROSITE" id="PS01124">
    <property type="entry name" value="HTH_ARAC_FAMILY_2"/>
    <property type="match status" value="1"/>
</dbReference>
<sequence length="196" mass="22246">MRLFIKNMVCDRCIKVVREELDKLGIVLSHIELGEVETESELDAEKLIQVKQMLEANGFELLDDKRATLAENIKTLIIEEVQYLKGHKPAAVNFSDYLSQKTGYEYSYLSNLFSSETGQTIEQYIIAQKVEKVKELLSYNELSLSEMAWRLSYSSAAHLSNQFKKVTGMTPGEFKKGNTLPRKALDQVGASKIKTL</sequence>
<evidence type="ECO:0000256" key="3">
    <source>
        <dbReference type="ARBA" id="ARBA00023163"/>
    </source>
</evidence>
<dbReference type="GO" id="GO:0043565">
    <property type="term" value="F:sequence-specific DNA binding"/>
    <property type="evidence" value="ECO:0007669"/>
    <property type="project" value="InterPro"/>
</dbReference>
<gene>
    <name evidence="5" type="ORF">FDK13_31870</name>
</gene>
<feature type="domain" description="HTH araC/xylS-type" evidence="4">
    <location>
        <begin position="98"/>
        <end position="177"/>
    </location>
</feature>
<dbReference type="SUPFAM" id="SSF46689">
    <property type="entry name" value="Homeodomain-like"/>
    <property type="match status" value="1"/>
</dbReference>
<dbReference type="PANTHER" id="PTHR43280">
    <property type="entry name" value="ARAC-FAMILY TRANSCRIPTIONAL REGULATOR"/>
    <property type="match status" value="1"/>
</dbReference>
<dbReference type="GO" id="GO:0003700">
    <property type="term" value="F:DNA-binding transcription factor activity"/>
    <property type="evidence" value="ECO:0007669"/>
    <property type="project" value="InterPro"/>
</dbReference>
<keyword evidence="1" id="KW-0805">Transcription regulation</keyword>